<reference evidence="2 3" key="1">
    <citation type="journal article" date="2015" name="Genome Biol. Evol.">
        <title>Phylogenomic analyses indicate that early fungi evolved digesting cell walls of algal ancestors of land plants.</title>
        <authorList>
            <person name="Chang Y."/>
            <person name="Wang S."/>
            <person name="Sekimoto S."/>
            <person name="Aerts A.L."/>
            <person name="Choi C."/>
            <person name="Clum A."/>
            <person name="LaButti K.M."/>
            <person name="Lindquist E.A."/>
            <person name="Yee Ngan C."/>
            <person name="Ohm R.A."/>
            <person name="Salamov A.A."/>
            <person name="Grigoriev I.V."/>
            <person name="Spatafora J.W."/>
            <person name="Berbee M.L."/>
        </authorList>
    </citation>
    <scope>NUCLEOTIDE SEQUENCE [LARGE SCALE GENOMIC DNA]</scope>
    <source>
        <strain evidence="2 3">NRRL 28638</strain>
    </source>
</reference>
<name>A0A137PIY0_CONC2</name>
<feature type="chain" id="PRO_5007294899" description="Secreted protein" evidence="1">
    <location>
        <begin position="17"/>
        <end position="111"/>
    </location>
</feature>
<proteinExistence type="predicted"/>
<protein>
    <recommendedName>
        <fullName evidence="4">Secreted protein</fullName>
    </recommendedName>
</protein>
<feature type="signal peptide" evidence="1">
    <location>
        <begin position="1"/>
        <end position="16"/>
    </location>
</feature>
<evidence type="ECO:0000256" key="1">
    <source>
        <dbReference type="SAM" id="SignalP"/>
    </source>
</evidence>
<dbReference type="Proteomes" id="UP000070444">
    <property type="component" value="Unassembled WGS sequence"/>
</dbReference>
<sequence length="111" mass="12493">MKLIFNLISLSSSISAKYVNCDDKIPIIQHYGSLNIGGRVISDGVWSNVCEYSGCAKRLDSPYTDYTGDKCLPGSSVPIDKGYMKNHYCNNIMAYNDLNKLLEEKGWRYIP</sequence>
<organism evidence="2 3">
    <name type="scientific">Conidiobolus coronatus (strain ATCC 28846 / CBS 209.66 / NRRL 28638)</name>
    <name type="common">Delacroixia coronata</name>
    <dbReference type="NCBI Taxonomy" id="796925"/>
    <lineage>
        <taxon>Eukaryota</taxon>
        <taxon>Fungi</taxon>
        <taxon>Fungi incertae sedis</taxon>
        <taxon>Zoopagomycota</taxon>
        <taxon>Entomophthoromycotina</taxon>
        <taxon>Entomophthoromycetes</taxon>
        <taxon>Entomophthorales</taxon>
        <taxon>Ancylistaceae</taxon>
        <taxon>Conidiobolus</taxon>
    </lineage>
</organism>
<accession>A0A137PIY0</accession>
<keyword evidence="3" id="KW-1185">Reference proteome</keyword>
<dbReference type="EMBL" id="KQ964419">
    <property type="protein sequence ID" value="KXN74935.1"/>
    <property type="molecule type" value="Genomic_DNA"/>
</dbReference>
<evidence type="ECO:0000313" key="2">
    <source>
        <dbReference type="EMBL" id="KXN74935.1"/>
    </source>
</evidence>
<evidence type="ECO:0000313" key="3">
    <source>
        <dbReference type="Proteomes" id="UP000070444"/>
    </source>
</evidence>
<gene>
    <name evidence="2" type="ORF">CONCODRAFT_2010</name>
</gene>
<keyword evidence="1" id="KW-0732">Signal</keyword>
<evidence type="ECO:0008006" key="4">
    <source>
        <dbReference type="Google" id="ProtNLM"/>
    </source>
</evidence>
<dbReference type="AlphaFoldDB" id="A0A137PIY0"/>